<dbReference type="AlphaFoldDB" id="D4AZJ3"/>
<organism evidence="2 3">
    <name type="scientific">Arthroderma benhamiae (strain ATCC MYA-4681 / CBS 112371)</name>
    <name type="common">Trichophyton mentagrophytes</name>
    <dbReference type="NCBI Taxonomy" id="663331"/>
    <lineage>
        <taxon>Eukaryota</taxon>
        <taxon>Fungi</taxon>
        <taxon>Dikarya</taxon>
        <taxon>Ascomycota</taxon>
        <taxon>Pezizomycotina</taxon>
        <taxon>Eurotiomycetes</taxon>
        <taxon>Eurotiomycetidae</taxon>
        <taxon>Onygenales</taxon>
        <taxon>Arthrodermataceae</taxon>
        <taxon>Trichophyton</taxon>
    </lineage>
</organism>
<name>D4AZJ3_ARTBC</name>
<evidence type="ECO:0000313" key="2">
    <source>
        <dbReference type="EMBL" id="EFE31463.1"/>
    </source>
</evidence>
<evidence type="ECO:0000256" key="1">
    <source>
        <dbReference type="SAM" id="MobiDB-lite"/>
    </source>
</evidence>
<reference evidence="3" key="1">
    <citation type="journal article" date="2011" name="Genome Biol.">
        <title>Comparative and functional genomics provide insights into the pathogenicity of dermatophytic fungi.</title>
        <authorList>
            <person name="Burmester A."/>
            <person name="Shelest E."/>
            <person name="Gloeckner G."/>
            <person name="Heddergott C."/>
            <person name="Schindler S."/>
            <person name="Staib P."/>
            <person name="Heidel A."/>
            <person name="Felder M."/>
            <person name="Petzold A."/>
            <person name="Szafranski K."/>
            <person name="Feuermann M."/>
            <person name="Pedruzzi I."/>
            <person name="Priebe S."/>
            <person name="Groth M."/>
            <person name="Winkler R."/>
            <person name="Li W."/>
            <person name="Kniemeyer O."/>
            <person name="Schroeckh V."/>
            <person name="Hertweck C."/>
            <person name="Hube B."/>
            <person name="White T.C."/>
            <person name="Platzer M."/>
            <person name="Guthke R."/>
            <person name="Heitman J."/>
            <person name="Woestemeyer J."/>
            <person name="Zipfel P.F."/>
            <person name="Monod M."/>
            <person name="Brakhage A.A."/>
        </authorList>
    </citation>
    <scope>NUCLEOTIDE SEQUENCE [LARGE SCALE GENOMIC DNA]</scope>
    <source>
        <strain evidence="3">ATCC MYA-4681 / CBS 112371</strain>
    </source>
</reference>
<accession>D4AZJ3</accession>
<feature type="region of interest" description="Disordered" evidence="1">
    <location>
        <begin position="19"/>
        <end position="49"/>
    </location>
</feature>
<feature type="compositionally biased region" description="Basic and acidic residues" evidence="1">
    <location>
        <begin position="34"/>
        <end position="43"/>
    </location>
</feature>
<protein>
    <submittedName>
        <fullName evidence="2">Uncharacterized protein</fullName>
    </submittedName>
</protein>
<dbReference type="GeneID" id="9519590"/>
<gene>
    <name evidence="2" type="ORF">ARB_01611</name>
</gene>
<keyword evidence="3" id="KW-1185">Reference proteome</keyword>
<sequence>MRHTKQKRSKSNCIYYLEQKGRARAQSKAGGSSRRNDLKEKKTAKERKLKQERNLVKWFEEKERNEKEMSRAK</sequence>
<dbReference type="KEGG" id="abe:ARB_01611"/>
<dbReference type="Proteomes" id="UP000008866">
    <property type="component" value="Unassembled WGS sequence"/>
</dbReference>
<comment type="caution">
    <text evidence="2">The sequence shown here is derived from an EMBL/GenBank/DDBJ whole genome shotgun (WGS) entry which is preliminary data.</text>
</comment>
<evidence type="ECO:0000313" key="3">
    <source>
        <dbReference type="Proteomes" id="UP000008866"/>
    </source>
</evidence>
<proteinExistence type="predicted"/>
<dbReference type="RefSeq" id="XP_003012103.1">
    <property type="nucleotide sequence ID" value="XM_003012057.1"/>
</dbReference>
<dbReference type="EMBL" id="ABSU01000021">
    <property type="protein sequence ID" value="EFE31463.1"/>
    <property type="molecule type" value="Genomic_DNA"/>
</dbReference>
<dbReference type="HOGENOM" id="CLU_2704346_0_0_1"/>